<gene>
    <name evidence="4" type="ORF">HNI00_11210</name>
</gene>
<dbReference type="Gene3D" id="1.10.287.130">
    <property type="match status" value="1"/>
</dbReference>
<dbReference type="Gene3D" id="3.20.20.450">
    <property type="entry name" value="EAL domain"/>
    <property type="match status" value="1"/>
</dbReference>
<dbReference type="CDD" id="cd01948">
    <property type="entry name" value="EAL"/>
    <property type="match status" value="1"/>
</dbReference>
<accession>A0AA96YBK8</accession>
<feature type="domain" description="EAL" evidence="3">
    <location>
        <begin position="117"/>
        <end position="368"/>
    </location>
</feature>
<dbReference type="GO" id="GO:0071111">
    <property type="term" value="F:cyclic-guanylate-specific phosphodiesterase activity"/>
    <property type="evidence" value="ECO:0007669"/>
    <property type="project" value="InterPro"/>
</dbReference>
<evidence type="ECO:0000259" key="3">
    <source>
        <dbReference type="PROSITE" id="PS50883"/>
    </source>
</evidence>
<proteinExistence type="predicted"/>
<protein>
    <recommendedName>
        <fullName evidence="2">histidine kinase</fullName>
        <ecNumber evidence="2">2.7.13.3</ecNumber>
    </recommendedName>
</protein>
<organism evidence="4">
    <name type="scientific">Thermoleptolyngbya oregonensis NK1-22</name>
    <dbReference type="NCBI Taxonomy" id="2547457"/>
    <lineage>
        <taxon>Bacteria</taxon>
        <taxon>Bacillati</taxon>
        <taxon>Cyanobacteriota</taxon>
        <taxon>Cyanophyceae</taxon>
        <taxon>Oculatellales</taxon>
        <taxon>Oculatellaceae</taxon>
        <taxon>Thermoleptolyngbya</taxon>
    </lineage>
</organism>
<dbReference type="InterPro" id="IPR001633">
    <property type="entry name" value="EAL_dom"/>
</dbReference>
<name>A0AA96YBK8_9CYAN</name>
<comment type="catalytic activity">
    <reaction evidence="1">
        <text>ATP + protein L-histidine = ADP + protein N-phospho-L-histidine.</text>
        <dbReference type="EC" id="2.7.13.3"/>
    </reaction>
</comment>
<reference evidence="4" key="1">
    <citation type="submission" date="2020-05" db="EMBL/GenBank/DDBJ databases">
        <authorList>
            <person name="Zhu T."/>
            <person name="Keshari N."/>
            <person name="Lu X."/>
        </authorList>
    </citation>
    <scope>NUCLEOTIDE SEQUENCE</scope>
    <source>
        <strain evidence="4">NK1-22</strain>
    </source>
</reference>
<dbReference type="SUPFAM" id="SSF141868">
    <property type="entry name" value="EAL domain-like"/>
    <property type="match status" value="1"/>
</dbReference>
<dbReference type="GO" id="GO:0000155">
    <property type="term" value="F:phosphorelay sensor kinase activity"/>
    <property type="evidence" value="ECO:0007669"/>
    <property type="project" value="InterPro"/>
</dbReference>
<dbReference type="RefSeq" id="WP_316793319.1">
    <property type="nucleotide sequence ID" value="NZ_CP053540.1"/>
</dbReference>
<dbReference type="SUPFAM" id="SSF47384">
    <property type="entry name" value="Homodimeric domain of signal transducing histidine kinase"/>
    <property type="match status" value="1"/>
</dbReference>
<dbReference type="InterPro" id="IPR035919">
    <property type="entry name" value="EAL_sf"/>
</dbReference>
<dbReference type="PROSITE" id="PS50883">
    <property type="entry name" value="EAL"/>
    <property type="match status" value="1"/>
</dbReference>
<dbReference type="EMBL" id="CP053540">
    <property type="protein sequence ID" value="WOB43655.1"/>
    <property type="molecule type" value="Genomic_DNA"/>
</dbReference>
<dbReference type="SMART" id="SM00052">
    <property type="entry name" value="EAL"/>
    <property type="match status" value="1"/>
</dbReference>
<evidence type="ECO:0000256" key="2">
    <source>
        <dbReference type="ARBA" id="ARBA00012438"/>
    </source>
</evidence>
<dbReference type="Pfam" id="PF00512">
    <property type="entry name" value="HisKA"/>
    <property type="match status" value="1"/>
</dbReference>
<dbReference type="PANTHER" id="PTHR33121">
    <property type="entry name" value="CYCLIC DI-GMP PHOSPHODIESTERASE PDEF"/>
    <property type="match status" value="1"/>
</dbReference>
<dbReference type="InterPro" id="IPR050706">
    <property type="entry name" value="Cyclic-di-GMP_PDE-like"/>
</dbReference>
<dbReference type="PANTHER" id="PTHR33121:SF70">
    <property type="entry name" value="SIGNALING PROTEIN YKOW"/>
    <property type="match status" value="1"/>
</dbReference>
<dbReference type="SMART" id="SM00388">
    <property type="entry name" value="HisKA"/>
    <property type="match status" value="1"/>
</dbReference>
<sequence length="381" mass="42757">MGYLNDSVPASYALEHRAFEGQDLEQQFPDDLDIFTLSSEPESFTTFISHELRTPLTAILGVLRLLHSGHFGTLSAECESFLSLAIVSANRLERLAKIIEHENVSPVTLLSDLEMRYFHLENDLYLAIDRQEFQTFYQPIFCVESDRIIGFEALTRWLHPQKGWIPPSVFIPLAEKVGLIHQLGLWSLEQSCHQLGQWQQQLPSALPLFMSVNLSAIQLLQPSFIEAVQEILRDTKIAPGSLKLEITETSLIQNYDIAIATLSKLKSLGVQLYVDDFGTGYSSLGRLQNLPVDALKLDRCFVAGKQWHISKAILFLASKLGLDAIAEGVETIEEVEFLKAMGYRKMQGYFFSRPVDGEAASALISTSLDREITLSRCSDPC</sequence>
<dbReference type="EC" id="2.7.13.3" evidence="2"/>
<dbReference type="InterPro" id="IPR036097">
    <property type="entry name" value="HisK_dim/P_sf"/>
</dbReference>
<evidence type="ECO:0000313" key="4">
    <source>
        <dbReference type="EMBL" id="WOB43655.1"/>
    </source>
</evidence>
<dbReference type="InterPro" id="IPR003661">
    <property type="entry name" value="HisK_dim/P_dom"/>
</dbReference>
<dbReference type="CDD" id="cd00082">
    <property type="entry name" value="HisKA"/>
    <property type="match status" value="1"/>
</dbReference>
<dbReference type="AlphaFoldDB" id="A0AA96YBK8"/>
<evidence type="ECO:0000256" key="1">
    <source>
        <dbReference type="ARBA" id="ARBA00000085"/>
    </source>
</evidence>
<dbReference type="KEGG" id="tog:HNI00_11210"/>
<dbReference type="Pfam" id="PF00563">
    <property type="entry name" value="EAL"/>
    <property type="match status" value="1"/>
</dbReference>